<evidence type="ECO:0008006" key="3">
    <source>
        <dbReference type="Google" id="ProtNLM"/>
    </source>
</evidence>
<dbReference type="PANTHER" id="PTHR32089">
    <property type="entry name" value="METHYL-ACCEPTING CHEMOTAXIS PROTEIN MCPB"/>
    <property type="match status" value="1"/>
</dbReference>
<dbReference type="Gene3D" id="1.10.287.950">
    <property type="entry name" value="Methyl-accepting chemotaxis protein"/>
    <property type="match status" value="1"/>
</dbReference>
<organism evidence="1 2">
    <name type="scientific">Marinobacter nauticus</name>
    <name type="common">Marinobacter hydrocarbonoclasticus</name>
    <name type="synonym">Marinobacter aquaeolei</name>
    <dbReference type="NCBI Taxonomy" id="2743"/>
    <lineage>
        <taxon>Bacteria</taxon>
        <taxon>Pseudomonadati</taxon>
        <taxon>Pseudomonadota</taxon>
        <taxon>Gammaproteobacteria</taxon>
        <taxon>Pseudomonadales</taxon>
        <taxon>Marinobacteraceae</taxon>
        <taxon>Marinobacter</taxon>
    </lineage>
</organism>
<dbReference type="AlphaFoldDB" id="A0A1M2UU14"/>
<proteinExistence type="predicted"/>
<evidence type="ECO:0000313" key="1">
    <source>
        <dbReference type="EMBL" id="OJS98838.1"/>
    </source>
</evidence>
<reference evidence="1" key="1">
    <citation type="submission" date="2016-11" db="EMBL/GenBank/DDBJ databases">
        <title>Draft Genome Sequence of Marinobacter hydrocarbonoclasticus strain STW2, a polyaromatic aromatic hydrocarbon degrading and denitrifying bacterium from rhizosphere of Seagrass Enhalus acodoides.</title>
        <authorList>
            <person name="Ling J."/>
            <person name="Dong J."/>
        </authorList>
    </citation>
    <scope>NUCLEOTIDE SEQUENCE [LARGE SCALE GENOMIC DNA]</scope>
    <source>
        <strain evidence="1">STW2</strain>
    </source>
</reference>
<gene>
    <name evidence="1" type="ORF">BEE62_01215</name>
</gene>
<evidence type="ECO:0000313" key="2">
    <source>
        <dbReference type="Proteomes" id="UP000183986"/>
    </source>
</evidence>
<keyword evidence="2" id="KW-1185">Reference proteome</keyword>
<name>A0A1M2UU14_MARNT</name>
<dbReference type="EMBL" id="MPKY01000001">
    <property type="protein sequence ID" value="OJS98838.1"/>
    <property type="molecule type" value="Genomic_DNA"/>
</dbReference>
<comment type="caution">
    <text evidence="1">The sequence shown here is derived from an EMBL/GenBank/DDBJ whole genome shotgun (WGS) entry which is preliminary data.</text>
</comment>
<accession>A0A1M2UU14</accession>
<protein>
    <recommendedName>
        <fullName evidence="3">Methyl-accepting chemotaxis protein</fullName>
    </recommendedName>
</protein>
<dbReference type="RefSeq" id="WP_323807574.1">
    <property type="nucleotide sequence ID" value="NZ_MPKY01000001.1"/>
</dbReference>
<sequence length="90" mass="9649">MTVEKTSEAETSLGRIREEVASINDMNTQIASAAEEQSAVAEEVNRNIARIHDATIETSAGSDQVAGASRDLAVLAGQLRSRVSVFRFRG</sequence>
<dbReference type="PANTHER" id="PTHR32089:SF112">
    <property type="entry name" value="LYSOZYME-LIKE PROTEIN-RELATED"/>
    <property type="match status" value="1"/>
</dbReference>
<dbReference type="Proteomes" id="UP000183986">
    <property type="component" value="Unassembled WGS sequence"/>
</dbReference>
<dbReference type="SUPFAM" id="SSF58104">
    <property type="entry name" value="Methyl-accepting chemotaxis protein (MCP) signaling domain"/>
    <property type="match status" value="1"/>
</dbReference>